<proteinExistence type="predicted"/>
<reference evidence="2" key="1">
    <citation type="journal article" date="2014" name="Soil Biol. Biochem.">
        <title>Structure and function of bacterial communities in ageing soils: Insights from the Mendocino ecological staircase.</title>
        <authorList>
            <person name="Uroz S."/>
            <person name="Tech J.J."/>
            <person name="Sawaya N.A."/>
            <person name="Frey-Klett P."/>
            <person name="Leveau J.H.J."/>
        </authorList>
    </citation>
    <scope>NUCLEOTIDE SEQUENCE [LARGE SCALE GENOMIC DNA]</scope>
    <source>
        <strain evidence="2">Cal35</strain>
    </source>
</reference>
<keyword evidence="2" id="KW-1185">Reference proteome</keyword>
<dbReference type="STRING" id="279058.LT85_2564"/>
<sequence>MAKAMRFYAATGHEDLCYEDAEVGSRGLEILVLRPFLLMGVASASNDSGAQA</sequence>
<dbReference type="Proteomes" id="UP000030302">
    <property type="component" value="Chromosome"/>
</dbReference>
<dbReference type="RefSeq" id="WP_156117516.1">
    <property type="nucleotide sequence ID" value="NZ_CP009962.1"/>
</dbReference>
<name>A0A0A1FFW0_9BURK</name>
<accession>A0A0A1FFW0</accession>
<evidence type="ECO:0000313" key="2">
    <source>
        <dbReference type="Proteomes" id="UP000030302"/>
    </source>
</evidence>
<gene>
    <name evidence="1" type="ORF">LT85_2564</name>
</gene>
<evidence type="ECO:0000313" key="1">
    <source>
        <dbReference type="EMBL" id="AIY41722.1"/>
    </source>
</evidence>
<dbReference type="KEGG" id="care:LT85_2564"/>
<dbReference type="AlphaFoldDB" id="A0A0A1FFW0"/>
<dbReference type="EMBL" id="CP009962">
    <property type="protein sequence ID" value="AIY41722.1"/>
    <property type="molecule type" value="Genomic_DNA"/>
</dbReference>
<protein>
    <submittedName>
        <fullName evidence="1">Uncharacterized protein</fullName>
    </submittedName>
</protein>
<dbReference type="HOGENOM" id="CLU_3078682_0_0_4"/>
<organism evidence="1 2">
    <name type="scientific">Collimonas arenae</name>
    <dbReference type="NCBI Taxonomy" id="279058"/>
    <lineage>
        <taxon>Bacteria</taxon>
        <taxon>Pseudomonadati</taxon>
        <taxon>Pseudomonadota</taxon>
        <taxon>Betaproteobacteria</taxon>
        <taxon>Burkholderiales</taxon>
        <taxon>Oxalobacteraceae</taxon>
        <taxon>Collimonas</taxon>
    </lineage>
</organism>